<dbReference type="InterPro" id="IPR029032">
    <property type="entry name" value="AhpD-like"/>
</dbReference>
<keyword evidence="2" id="KW-1185">Reference proteome</keyword>
<dbReference type="EMBL" id="PZKE01000009">
    <property type="protein sequence ID" value="PTE14112.1"/>
    <property type="molecule type" value="Genomic_DNA"/>
</dbReference>
<name>A0A2T4J893_FUSBL</name>
<reference evidence="1 2" key="1">
    <citation type="submission" date="2018-03" db="EMBL/GenBank/DDBJ databases">
        <title>Rhodobacter blasticus.</title>
        <authorList>
            <person name="Meyer T.E."/>
            <person name="Miller S."/>
            <person name="Lodha T."/>
            <person name="Gandham S."/>
            <person name="Chintalapati S."/>
            <person name="Chintalapati V.R."/>
        </authorList>
    </citation>
    <scope>NUCLEOTIDE SEQUENCE [LARGE SCALE GENOMIC DNA]</scope>
    <source>
        <strain evidence="1 2">DSM 2131</strain>
    </source>
</reference>
<protein>
    <submittedName>
        <fullName evidence="1">CMD domain protein</fullName>
    </submittedName>
</protein>
<dbReference type="NCBIfam" id="TIGR04029">
    <property type="entry name" value="CMD_Avi_7170"/>
    <property type="match status" value="1"/>
</dbReference>
<evidence type="ECO:0000313" key="2">
    <source>
        <dbReference type="Proteomes" id="UP000241362"/>
    </source>
</evidence>
<dbReference type="Proteomes" id="UP000241362">
    <property type="component" value="Unassembled WGS sequence"/>
</dbReference>
<accession>A0A2T4J893</accession>
<sequence>MTHHDLTLIERLAGVAPGSPVGRAFRARPEARAQSERCYQLLLFPEVAGPVSLLERRAVAAFVAALQDEPETRAHFLALLRQTDPALAPLARLIAHEADGSAHPGPYGAFPEGPLSAESLDGPVYVVDDATRLELGERLSAALEHAHLLALHPRDAGPEALEALLSAGWTRDGIVVLTQVIGLVSFQVRVVAGLRSYLAARQASLLAAE</sequence>
<dbReference type="AlphaFoldDB" id="A0A2T4J893"/>
<evidence type="ECO:0000313" key="1">
    <source>
        <dbReference type="EMBL" id="PTE14112.1"/>
    </source>
</evidence>
<proteinExistence type="predicted"/>
<organism evidence="1 2">
    <name type="scientific">Fuscovulum blasticum DSM 2131</name>
    <dbReference type="NCBI Taxonomy" id="1188250"/>
    <lineage>
        <taxon>Bacteria</taxon>
        <taxon>Pseudomonadati</taxon>
        <taxon>Pseudomonadota</taxon>
        <taxon>Alphaproteobacteria</taxon>
        <taxon>Rhodobacterales</taxon>
        <taxon>Paracoccaceae</taxon>
        <taxon>Pseudogemmobacter</taxon>
    </lineage>
</organism>
<gene>
    <name evidence="1" type="ORF">C5F44_10770</name>
</gene>
<dbReference type="SUPFAM" id="SSF69118">
    <property type="entry name" value="AhpD-like"/>
    <property type="match status" value="1"/>
</dbReference>
<dbReference type="Gene3D" id="1.20.1290.10">
    <property type="entry name" value="AhpD-like"/>
    <property type="match status" value="1"/>
</dbReference>
<dbReference type="RefSeq" id="WP_107673538.1">
    <property type="nucleotide sequence ID" value="NZ_PZKE01000009.1"/>
</dbReference>
<dbReference type="InterPro" id="IPR023982">
    <property type="entry name" value="CHP04029_CMD-like"/>
</dbReference>
<comment type="caution">
    <text evidence="1">The sequence shown here is derived from an EMBL/GenBank/DDBJ whole genome shotgun (WGS) entry which is preliminary data.</text>
</comment>